<keyword evidence="2" id="KW-1185">Reference proteome</keyword>
<dbReference type="Proteomes" id="UP000696573">
    <property type="component" value="Unassembled WGS sequence"/>
</dbReference>
<gene>
    <name evidence="1" type="ORF">CRHIZ90672A_00000969</name>
</gene>
<proteinExistence type="predicted"/>
<name>A0A9N9YBH7_9HYPO</name>
<reference evidence="1" key="1">
    <citation type="submission" date="2021-10" db="EMBL/GenBank/DDBJ databases">
        <authorList>
            <person name="Piombo E."/>
        </authorList>
    </citation>
    <scope>NUCLEOTIDE SEQUENCE</scope>
</reference>
<evidence type="ECO:0000313" key="1">
    <source>
        <dbReference type="EMBL" id="CAH0015126.1"/>
    </source>
</evidence>
<evidence type="ECO:0000313" key="2">
    <source>
        <dbReference type="Proteomes" id="UP000696573"/>
    </source>
</evidence>
<dbReference type="EMBL" id="CABFNQ020000444">
    <property type="protein sequence ID" value="CAH0015126.1"/>
    <property type="molecule type" value="Genomic_DNA"/>
</dbReference>
<accession>A0A9N9YBH7</accession>
<organism evidence="1 2">
    <name type="scientific">Clonostachys rhizophaga</name>
    <dbReference type="NCBI Taxonomy" id="160324"/>
    <lineage>
        <taxon>Eukaryota</taxon>
        <taxon>Fungi</taxon>
        <taxon>Dikarya</taxon>
        <taxon>Ascomycota</taxon>
        <taxon>Pezizomycotina</taxon>
        <taxon>Sordariomycetes</taxon>
        <taxon>Hypocreomycetidae</taxon>
        <taxon>Hypocreales</taxon>
        <taxon>Bionectriaceae</taxon>
        <taxon>Clonostachys</taxon>
    </lineage>
</organism>
<dbReference type="OrthoDB" id="5146428at2759"/>
<protein>
    <submittedName>
        <fullName evidence="1">Uncharacterized protein</fullName>
    </submittedName>
</protein>
<comment type="caution">
    <text evidence="1">The sequence shown here is derived from an EMBL/GenBank/DDBJ whole genome shotgun (WGS) entry which is preliminary data.</text>
</comment>
<sequence>MVPYSLCNRDDGRRRRLLGGHTRLPFGARALLPNLEDTGIDTPEGGNGSLAAAFVRVASKGEDLLDSLFNNSLQVVGTTRVRNNVAKNVESNLLLKGHGGDSTETLKIFEIIPVIITLGHFIFLVIRGGLHLDLLAADHDGTINQSAGIQTRKIDLFLLKLKRVEQTLKSSLEEVVEVLLVDLGKIGPKNEAGLLETRVVNAQGLFACFHQLHDIWLEGFGTNGQSDAAHAVAGGASQLQSFVILLGNNELSKSFHDIVEEPDHRTHQIGPVLSHNLGINTITECVKGSAGRADNVDVHLVGRTFGSSLQVLQDSIDKFLVVGHHFIHHLFGEVNQPNQRSISDLSFGVAQKANNEREEGLQLSGDEVRRTLGSVTKSKHGGHTELRLLKGNNDLAGRKLVGKSVDKSDGAAGRTHILHGLDLHTAVANRHDEEVDGLSTRLLINLGVGGNLQNQVEKILEVLTQQVGVVGNEGLEYLEDGVVTFAVLILNGGLEDVDQTRQKALEKLCCLRVLLWLDERGDDTNGANNVDTNVLALGVLQTGAAQLKQIVDVVEEVHWVVLKHGSKKLLQKLLALLVLDVHSNNTSNQAARRVAQVVCGLLQKTIEEVRASKLALVLSGFLAPILGDEAEGLHVSELTDILSFVGESDLDQKEKRLGLGVEVLLEFGSGGLDLFGVCCEASKLVADPNILVTGGGDALMKMIWKTALTHLTALEQLDELGLVHPVEIAR</sequence>
<dbReference type="AlphaFoldDB" id="A0A9N9YBH7"/>